<evidence type="ECO:0000256" key="3">
    <source>
        <dbReference type="SAM" id="SignalP"/>
    </source>
</evidence>
<evidence type="ECO:0000256" key="2">
    <source>
        <dbReference type="ARBA" id="ARBA00022840"/>
    </source>
</evidence>
<keyword evidence="3" id="KW-0732">Signal</keyword>
<evidence type="ECO:0000313" key="4">
    <source>
        <dbReference type="EMBL" id="KAJ7032172.1"/>
    </source>
</evidence>
<reference evidence="4" key="1">
    <citation type="submission" date="2023-03" db="EMBL/GenBank/DDBJ databases">
        <title>Massive genome expansion in bonnet fungi (Mycena s.s.) driven by repeated elements and novel gene families across ecological guilds.</title>
        <authorList>
            <consortium name="Lawrence Berkeley National Laboratory"/>
            <person name="Harder C.B."/>
            <person name="Miyauchi S."/>
            <person name="Viragh M."/>
            <person name="Kuo A."/>
            <person name="Thoen E."/>
            <person name="Andreopoulos B."/>
            <person name="Lu D."/>
            <person name="Skrede I."/>
            <person name="Drula E."/>
            <person name="Henrissat B."/>
            <person name="Morin E."/>
            <person name="Kohler A."/>
            <person name="Barry K."/>
            <person name="LaButti K."/>
            <person name="Morin E."/>
            <person name="Salamov A."/>
            <person name="Lipzen A."/>
            <person name="Mereny Z."/>
            <person name="Hegedus B."/>
            <person name="Baldrian P."/>
            <person name="Stursova M."/>
            <person name="Weitz H."/>
            <person name="Taylor A."/>
            <person name="Grigoriev I.V."/>
            <person name="Nagy L.G."/>
            <person name="Martin F."/>
            <person name="Kauserud H."/>
        </authorList>
    </citation>
    <scope>NUCLEOTIDE SEQUENCE</scope>
    <source>
        <strain evidence="4">CBHHK200</strain>
    </source>
</reference>
<keyword evidence="2" id="KW-0067">ATP-binding</keyword>
<dbReference type="Gene3D" id="3.40.50.300">
    <property type="entry name" value="P-loop containing nucleotide triphosphate hydrolases"/>
    <property type="match status" value="1"/>
</dbReference>
<dbReference type="SUPFAM" id="SSF52540">
    <property type="entry name" value="P-loop containing nucleoside triphosphate hydrolases"/>
    <property type="match status" value="1"/>
</dbReference>
<dbReference type="PANTHER" id="PTHR48103:SF2">
    <property type="entry name" value="MIDASIN"/>
    <property type="match status" value="1"/>
</dbReference>
<evidence type="ECO:0000256" key="1">
    <source>
        <dbReference type="ARBA" id="ARBA00022741"/>
    </source>
</evidence>
<dbReference type="GO" id="GO:0005634">
    <property type="term" value="C:nucleus"/>
    <property type="evidence" value="ECO:0007669"/>
    <property type="project" value="TreeGrafter"/>
</dbReference>
<dbReference type="GO" id="GO:0005524">
    <property type="term" value="F:ATP binding"/>
    <property type="evidence" value="ECO:0007669"/>
    <property type="project" value="UniProtKB-KW"/>
</dbReference>
<dbReference type="Proteomes" id="UP001218188">
    <property type="component" value="Unassembled WGS sequence"/>
</dbReference>
<evidence type="ECO:0008006" key="6">
    <source>
        <dbReference type="Google" id="ProtNLM"/>
    </source>
</evidence>
<dbReference type="GO" id="GO:0000055">
    <property type="term" value="P:ribosomal large subunit export from nucleus"/>
    <property type="evidence" value="ECO:0007669"/>
    <property type="project" value="TreeGrafter"/>
</dbReference>
<protein>
    <recommendedName>
        <fullName evidence="6">ATPase dynein-related AAA domain-containing protein</fullName>
    </recommendedName>
</protein>
<comment type="caution">
    <text evidence="4">The sequence shown here is derived from an EMBL/GenBank/DDBJ whole genome shotgun (WGS) entry which is preliminary data.</text>
</comment>
<dbReference type="PANTHER" id="PTHR48103">
    <property type="entry name" value="MIDASIN-RELATED"/>
    <property type="match status" value="1"/>
</dbReference>
<feature type="signal peptide" evidence="3">
    <location>
        <begin position="1"/>
        <end position="19"/>
    </location>
</feature>
<accession>A0AAD6SUS9</accession>
<dbReference type="EMBL" id="JARJCM010000075">
    <property type="protein sequence ID" value="KAJ7032172.1"/>
    <property type="molecule type" value="Genomic_DNA"/>
</dbReference>
<dbReference type="AlphaFoldDB" id="A0AAD6SUS9"/>
<sequence length="207" mass="22887">MHRPAVLLLSRITTSVSIGKLVLLTGETGTGKTLNLSHQMESADLIGGFKPIDARIPGSVLQERFLQLFGGTFSRRKNEKFEAEVRKAVGEGAVEAWRKSTQLAKQQIQAKGKGEELEDASVNGETPRKRRKVANVSEAEWDVFEQDVGEFEVQHVCTKGKFAFGFIEGPLIKALRSGDWVLLDEINLTSPETLECILTLTWSKTTS</sequence>
<keyword evidence="1" id="KW-0547">Nucleotide-binding</keyword>
<dbReference type="GO" id="GO:0000027">
    <property type="term" value="P:ribosomal large subunit assembly"/>
    <property type="evidence" value="ECO:0007669"/>
    <property type="project" value="TreeGrafter"/>
</dbReference>
<keyword evidence="5" id="KW-1185">Reference proteome</keyword>
<evidence type="ECO:0000313" key="5">
    <source>
        <dbReference type="Proteomes" id="UP001218188"/>
    </source>
</evidence>
<feature type="chain" id="PRO_5042141568" description="ATPase dynein-related AAA domain-containing protein" evidence="3">
    <location>
        <begin position="20"/>
        <end position="207"/>
    </location>
</feature>
<gene>
    <name evidence="4" type="ORF">C8F04DRAFT_1262136</name>
</gene>
<organism evidence="4 5">
    <name type="scientific">Mycena alexandri</name>
    <dbReference type="NCBI Taxonomy" id="1745969"/>
    <lineage>
        <taxon>Eukaryota</taxon>
        <taxon>Fungi</taxon>
        <taxon>Dikarya</taxon>
        <taxon>Basidiomycota</taxon>
        <taxon>Agaricomycotina</taxon>
        <taxon>Agaricomycetes</taxon>
        <taxon>Agaricomycetidae</taxon>
        <taxon>Agaricales</taxon>
        <taxon>Marasmiineae</taxon>
        <taxon>Mycenaceae</taxon>
        <taxon>Mycena</taxon>
    </lineage>
</organism>
<proteinExistence type="predicted"/>
<dbReference type="GO" id="GO:0030687">
    <property type="term" value="C:preribosome, large subunit precursor"/>
    <property type="evidence" value="ECO:0007669"/>
    <property type="project" value="TreeGrafter"/>
</dbReference>
<dbReference type="InterPro" id="IPR027417">
    <property type="entry name" value="P-loop_NTPase"/>
</dbReference>
<name>A0AAD6SUS9_9AGAR</name>